<evidence type="ECO:0000313" key="3">
    <source>
        <dbReference type="Proteomes" id="UP000536275"/>
    </source>
</evidence>
<accession>A0A8H6BS17</accession>
<gene>
    <name evidence="2" type="ORF">FOB64_006546</name>
</gene>
<comment type="caution">
    <text evidence="2">The sequence shown here is derived from an EMBL/GenBank/DDBJ whole genome shotgun (WGS) entry which is preliminary data.</text>
</comment>
<sequence>MTILSTDIDLFQEIAELPSEIIDLIVGYLPKCMLPKLLYFPSIQKEVASTILSDVYITKGIYRHKASYVPHVGYSECDCNRFKVALNNLEKGIAQWNVYPRAIHMDGKFVFRDVLDNFPQLLRGATSIDGTLSSCEGSEAETLLNSFLDSNITFDFLRLVGFWDPFTLPPVATSIRLFDTILNNYVIPGVKKVDIYSDTSETPKCTFSSDLEDLQIEDQRLTEVTLPPNLRKLCIFAQSGSMDFKSAILPALEYLSLELCGVESINNSPIIASNLKVLNLSMCLKRTYLDTVRQYQHLKLLRMHICVYPFGLFNEGAFPELERFEYDGYGYEDSDDFKSPILTFPSNLKQLSIEFYDSVIVNLNNLMLPPTLIRLELLKLTFNDGYFHLDENLQYVHIKTSGLTFESSFRIPHLAGELILEADYLTFESPEFMYHLPNSLTRLHLIANKQGEMSPIVQKIRWPLVLGDFVFENFNIDYHTLKLMNLNESRLEKISICGGGGIKKLDVDLFPISVKDLALMEMRIHELPASFKRLNNLRQLSLMGNQLNKINPVKLPVSSLEVLNVRQCNLRLISPFLVSMLEEKNQNANLRVEATGNLNVNINDVRRVMKAIKGLSLELNRLNDSILKISNHSYRLEAVYRDFDPYFEKSKSSENEEVVSDYDSDDLYSGSVFYSDEEYSDDENDDNKRKKN</sequence>
<feature type="region of interest" description="Disordered" evidence="1">
    <location>
        <begin position="650"/>
        <end position="692"/>
    </location>
</feature>
<protein>
    <submittedName>
        <fullName evidence="2">Uncharacterized protein</fullName>
    </submittedName>
</protein>
<feature type="compositionally biased region" description="Acidic residues" evidence="1">
    <location>
        <begin position="655"/>
        <end position="666"/>
    </location>
</feature>
<dbReference type="InterPro" id="IPR032675">
    <property type="entry name" value="LRR_dom_sf"/>
</dbReference>
<dbReference type="AlphaFoldDB" id="A0A8H6BS17"/>
<proteinExistence type="predicted"/>
<feature type="compositionally biased region" description="Acidic residues" evidence="1">
    <location>
        <begin position="675"/>
        <end position="685"/>
    </location>
</feature>
<dbReference type="Proteomes" id="UP000536275">
    <property type="component" value="Unassembled WGS sequence"/>
</dbReference>
<organism evidence="2 3">
    <name type="scientific">Candida albicans</name>
    <name type="common">Yeast</name>
    <dbReference type="NCBI Taxonomy" id="5476"/>
    <lineage>
        <taxon>Eukaryota</taxon>
        <taxon>Fungi</taxon>
        <taxon>Dikarya</taxon>
        <taxon>Ascomycota</taxon>
        <taxon>Saccharomycotina</taxon>
        <taxon>Pichiomycetes</taxon>
        <taxon>Debaryomycetaceae</taxon>
        <taxon>Candida/Lodderomyces clade</taxon>
        <taxon>Candida</taxon>
    </lineage>
</organism>
<evidence type="ECO:0000256" key="1">
    <source>
        <dbReference type="SAM" id="MobiDB-lite"/>
    </source>
</evidence>
<evidence type="ECO:0000313" key="2">
    <source>
        <dbReference type="EMBL" id="KAF6061105.1"/>
    </source>
</evidence>
<dbReference type="Gene3D" id="3.80.10.10">
    <property type="entry name" value="Ribonuclease Inhibitor"/>
    <property type="match status" value="2"/>
</dbReference>
<name>A0A8H6BS17_CANAX</name>
<dbReference type="SUPFAM" id="SSF52058">
    <property type="entry name" value="L domain-like"/>
    <property type="match status" value="2"/>
</dbReference>
<dbReference type="EMBL" id="JABWAD010000066">
    <property type="protein sequence ID" value="KAF6061105.1"/>
    <property type="molecule type" value="Genomic_DNA"/>
</dbReference>
<reference evidence="2 3" key="1">
    <citation type="submission" date="2020-03" db="EMBL/GenBank/DDBJ databases">
        <title>FDA dAtabase for Regulatory Grade micrObial Sequences (FDA-ARGOS): Supporting development and validation of Infectious Disease Dx tests.</title>
        <authorList>
            <person name="Campos J."/>
            <person name="Goldberg B."/>
            <person name="Tallon L."/>
            <person name="Sadzewicz L."/>
            <person name="Vavikolanu K."/>
            <person name="Mehta A."/>
            <person name="Aluvathingal J."/>
            <person name="Nadendla S."/>
            <person name="Nandy P."/>
            <person name="Geyer C."/>
            <person name="Yan Y."/>
            <person name="Sichtig H."/>
        </authorList>
    </citation>
    <scope>NUCLEOTIDE SEQUENCE [LARGE SCALE GENOMIC DNA]</scope>
    <source>
        <strain evidence="2 3">FDAARGOS_656</strain>
    </source>
</reference>